<dbReference type="Proteomes" id="UP000059672">
    <property type="component" value="Chromosome"/>
</dbReference>
<dbReference type="SUPFAM" id="SSF56935">
    <property type="entry name" value="Porins"/>
    <property type="match status" value="1"/>
</dbReference>
<feature type="chain" id="PRO_5007066254" description="TonB-dependent receptor" evidence="4">
    <location>
        <begin position="20"/>
        <end position="576"/>
    </location>
</feature>
<dbReference type="STRING" id="1622118.Lupro_05365"/>
<dbReference type="InterPro" id="IPR036942">
    <property type="entry name" value="Beta-barrel_TonB_sf"/>
</dbReference>
<evidence type="ECO:0000256" key="4">
    <source>
        <dbReference type="SAM" id="SignalP"/>
    </source>
</evidence>
<dbReference type="EMBL" id="CP013355">
    <property type="protein sequence ID" value="AMC10708.1"/>
    <property type="molecule type" value="Genomic_DNA"/>
</dbReference>
<protein>
    <recommendedName>
        <fullName evidence="7">TonB-dependent receptor</fullName>
    </recommendedName>
</protein>
<dbReference type="GO" id="GO:0009279">
    <property type="term" value="C:cell outer membrane"/>
    <property type="evidence" value="ECO:0007669"/>
    <property type="project" value="UniProtKB-SubCell"/>
</dbReference>
<evidence type="ECO:0000256" key="1">
    <source>
        <dbReference type="ARBA" id="ARBA00004442"/>
    </source>
</evidence>
<dbReference type="AlphaFoldDB" id="A0A0X8G5Y8"/>
<keyword evidence="6" id="KW-1185">Reference proteome</keyword>
<reference evidence="5 6" key="2">
    <citation type="journal article" date="2016" name="Int. J. Syst. Evol. Microbiol.">
        <title>Lutibacter profundi sp. nov., isolated from a deep-sea hydrothermal system on the Arctic Mid-Ocean Ridge and emended description of the genus Lutibacter.</title>
        <authorList>
            <person name="Le Moine Bauer S."/>
            <person name="Roalkvam I."/>
            <person name="Steen I.H."/>
            <person name="Dahle H."/>
        </authorList>
    </citation>
    <scope>NUCLEOTIDE SEQUENCE [LARGE SCALE GENOMIC DNA]</scope>
    <source>
        <strain evidence="5 6">LP1</strain>
    </source>
</reference>
<evidence type="ECO:0008006" key="7">
    <source>
        <dbReference type="Google" id="ProtNLM"/>
    </source>
</evidence>
<keyword evidence="3" id="KW-0998">Cell outer membrane</keyword>
<evidence type="ECO:0000256" key="3">
    <source>
        <dbReference type="ARBA" id="ARBA00023237"/>
    </source>
</evidence>
<feature type="signal peptide" evidence="4">
    <location>
        <begin position="1"/>
        <end position="19"/>
    </location>
</feature>
<keyword evidence="2" id="KW-0472">Membrane</keyword>
<comment type="subcellular location">
    <subcellularLocation>
        <location evidence="1">Cell outer membrane</location>
    </subcellularLocation>
</comment>
<proteinExistence type="predicted"/>
<sequence>MRKLLITSFTLLIAGFSFSQETKKDTLKTEEIIVVKPYTPKISDAFKIKSNPIIETTNKIQKETVNYRIFSIPVASTFTPSKGKAKGVVREPKERLFENYISGGFGNFTSPLFEAYLHSGDIRYNDFGIFINHFSSEGGIKDILLNNNFSNTRIDMYYKQFERDYNWQLNAGVQRDQYNYYGLSKDSTFDETFINSLDEEQIYKNFYVGGKINFEDSFFKGATVEIYNFSDNFNSNEFRLLAKPTFEFPISTELINSEFLIDFVAGKFKQNYLTSSDLNHSFLNLGFSPNLEVLRDNLTVNLGAKLYYTNDLEHKTSDFYAYPNVTASYKMIDEVLIIVAGVTGDLTQNTYKYFADENAFISPTLNVQQTDKQYKAFAGAKGKLATNIGYNFNVSHTSEKNKPLFIQNQTKTDGIISVEKSYEAGNSFNVIYDDVKTLSVFSEITIDASDEFDFSATLTYSNFTTNTQFQAWNLPTIKATISANYQNKNWFAGAKLFYRGETYGFVIPYGVLPENGTVIQNQSYMDLNLNGGYIFSNRLTAFAKINNALGEKYYTFVNYQVQSLQILAGITYKFDL</sequence>
<dbReference type="RefSeq" id="WP_068206988.1">
    <property type="nucleotide sequence ID" value="NZ_CP013355.1"/>
</dbReference>
<dbReference type="Gene3D" id="2.40.170.20">
    <property type="entry name" value="TonB-dependent receptor, beta-barrel domain"/>
    <property type="match status" value="1"/>
</dbReference>
<gene>
    <name evidence="5" type="ORF">Lupro_05365</name>
</gene>
<keyword evidence="4" id="KW-0732">Signal</keyword>
<dbReference type="OrthoDB" id="1264254at2"/>
<evidence type="ECO:0000256" key="2">
    <source>
        <dbReference type="ARBA" id="ARBA00023136"/>
    </source>
</evidence>
<evidence type="ECO:0000313" key="6">
    <source>
        <dbReference type="Proteomes" id="UP000059672"/>
    </source>
</evidence>
<accession>A0A0X8G5Y8</accession>
<organism evidence="5 6">
    <name type="scientific">Lutibacter profundi</name>
    <dbReference type="NCBI Taxonomy" id="1622118"/>
    <lineage>
        <taxon>Bacteria</taxon>
        <taxon>Pseudomonadati</taxon>
        <taxon>Bacteroidota</taxon>
        <taxon>Flavobacteriia</taxon>
        <taxon>Flavobacteriales</taxon>
        <taxon>Flavobacteriaceae</taxon>
        <taxon>Lutibacter</taxon>
    </lineage>
</organism>
<evidence type="ECO:0000313" key="5">
    <source>
        <dbReference type="EMBL" id="AMC10708.1"/>
    </source>
</evidence>
<reference evidence="6" key="1">
    <citation type="submission" date="2015-12" db="EMBL/GenBank/DDBJ databases">
        <title>Complete genome sequence of Lutibacter profundus strain LP1.</title>
        <authorList>
            <person name="Wissuwa J."/>
            <person name="Le Moine Bauer S."/>
            <person name="Stokke R."/>
            <person name="Dahle H."/>
            <person name="Steen I.H."/>
        </authorList>
    </citation>
    <scope>NUCLEOTIDE SEQUENCE [LARGE SCALE GENOMIC DNA]</scope>
    <source>
        <strain evidence="6">LP1</strain>
    </source>
</reference>
<name>A0A0X8G5Y8_9FLAO</name>
<dbReference type="KEGG" id="lut:Lupro_05365"/>
<dbReference type="PATRIC" id="fig|1622118.3.peg.1120"/>